<dbReference type="Proteomes" id="UP000479293">
    <property type="component" value="Unassembled WGS sequence"/>
</dbReference>
<evidence type="ECO:0000256" key="1">
    <source>
        <dbReference type="SAM" id="MobiDB-lite"/>
    </source>
</evidence>
<feature type="compositionally biased region" description="Acidic residues" evidence="1">
    <location>
        <begin position="35"/>
        <end position="49"/>
    </location>
</feature>
<sequence length="279" mass="30342">MGTSANRKGPKPSIPLLPDWMDEEPADENPNQQPEDSDYDEEPDGEGGEEAPNPTETPSANRFNQSQRGFQKAVKSGDTSGLKRVVKNYVSQGLGNTRKAAQRMSRSGGAIVTFGTVLGNIRQNGLAATLTHLQLGQYVGQPALQVLSALLVHVCGASALLDDAITKEAYKETVTRIIDESPDLDLENLTEAQTGEMLAIFLEESIVYRLICDIGRSQTVATSDPARAIEVEQEIYQIVNGMVHSSIVPELTKAMSDPANLNREIQRIYRVAFDAINNS</sequence>
<organism evidence="2 3">
    <name type="scientific">Salmonirosea aquatica</name>
    <dbReference type="NCBI Taxonomy" id="2654236"/>
    <lineage>
        <taxon>Bacteria</taxon>
        <taxon>Pseudomonadati</taxon>
        <taxon>Bacteroidota</taxon>
        <taxon>Cytophagia</taxon>
        <taxon>Cytophagales</taxon>
        <taxon>Spirosomataceae</taxon>
        <taxon>Salmonirosea</taxon>
    </lineage>
</organism>
<feature type="region of interest" description="Disordered" evidence="1">
    <location>
        <begin position="1"/>
        <end position="79"/>
    </location>
</feature>
<evidence type="ECO:0000313" key="3">
    <source>
        <dbReference type="Proteomes" id="UP000479293"/>
    </source>
</evidence>
<keyword evidence="3" id="KW-1185">Reference proteome</keyword>
<dbReference type="InterPro" id="IPR049675">
    <property type="entry name" value="QatB"/>
</dbReference>
<gene>
    <name evidence="2" type="ORF">GBK04_00780</name>
</gene>
<reference evidence="2 3" key="1">
    <citation type="submission" date="2019-10" db="EMBL/GenBank/DDBJ databases">
        <title>Draft Genome Sequence of Cytophagaceae sp. SJW1-29.</title>
        <authorList>
            <person name="Choi A."/>
        </authorList>
    </citation>
    <scope>NUCLEOTIDE SEQUENCE [LARGE SCALE GENOMIC DNA]</scope>
    <source>
        <strain evidence="2 3">SJW1-29</strain>
    </source>
</reference>
<feature type="compositionally biased region" description="Polar residues" evidence="1">
    <location>
        <begin position="56"/>
        <end position="69"/>
    </location>
</feature>
<evidence type="ECO:0000313" key="2">
    <source>
        <dbReference type="EMBL" id="MPR31918.1"/>
    </source>
</evidence>
<protein>
    <submittedName>
        <fullName evidence="2">Uncharacterized protein</fullName>
    </submittedName>
</protein>
<dbReference type="AlphaFoldDB" id="A0A7C9B9G0"/>
<name>A0A7C9B9G0_9BACT</name>
<comment type="caution">
    <text evidence="2">The sequence shown here is derived from an EMBL/GenBank/DDBJ whole genome shotgun (WGS) entry which is preliminary data.</text>
</comment>
<dbReference type="RefSeq" id="WP_152756008.1">
    <property type="nucleotide sequence ID" value="NZ_WHLY01000001.1"/>
</dbReference>
<accession>A0A7C9B9G0</accession>
<dbReference type="EMBL" id="WHLY01000001">
    <property type="protein sequence ID" value="MPR31918.1"/>
    <property type="molecule type" value="Genomic_DNA"/>
</dbReference>
<proteinExistence type="predicted"/>
<dbReference type="NCBIfam" id="NF041924">
    <property type="entry name" value="QatB"/>
    <property type="match status" value="1"/>
</dbReference>